<sequence length="190" mass="21666">MNASETPTPQPLHTERLVLRSADQDQAPALQRYLLDNREHLAPWEPLRDEEYFQLAAVAQRLRDMAGKVAAQEARHWLLFDRDEQRVLGTCNFTNIVRGAFQACHLGFALARHAQGRGLMHEALQAAIGHAFDELQLHRLMANHRPENLRSAQLLARLGFEQEGRARAYLKINGEWADHVLTALINPRPM</sequence>
<dbReference type="Proteomes" id="UP000486534">
    <property type="component" value="Unassembled WGS sequence"/>
</dbReference>
<dbReference type="GO" id="GO:0005737">
    <property type="term" value="C:cytoplasm"/>
    <property type="evidence" value="ECO:0007669"/>
    <property type="project" value="TreeGrafter"/>
</dbReference>
<evidence type="ECO:0000259" key="7">
    <source>
        <dbReference type="PROSITE" id="PS51186"/>
    </source>
</evidence>
<dbReference type="FunFam" id="3.40.630.30:FF:000005">
    <property type="entry name" value="Ribosomal protein alanine acetyltransferase"/>
    <property type="match status" value="1"/>
</dbReference>
<organism evidence="8 9">
    <name type="scientific">Pseudomonas piscis</name>
    <dbReference type="NCBI Taxonomy" id="2614538"/>
    <lineage>
        <taxon>Bacteria</taxon>
        <taxon>Pseudomonadati</taxon>
        <taxon>Pseudomonadota</taxon>
        <taxon>Gammaproteobacteria</taxon>
        <taxon>Pseudomonadales</taxon>
        <taxon>Pseudomonadaceae</taxon>
        <taxon>Pseudomonas</taxon>
    </lineage>
</organism>
<dbReference type="EC" id="2.3.1.267" evidence="4"/>
<dbReference type="SUPFAM" id="SSF55729">
    <property type="entry name" value="Acyl-CoA N-acyltransferases (Nat)"/>
    <property type="match status" value="1"/>
</dbReference>
<dbReference type="PANTHER" id="PTHR43792:SF8">
    <property type="entry name" value="[RIBOSOMAL PROTEIN US5]-ALANINE N-ACETYLTRANSFERASE"/>
    <property type="match status" value="1"/>
</dbReference>
<evidence type="ECO:0000313" key="8">
    <source>
        <dbReference type="EMBL" id="MQA55029.1"/>
    </source>
</evidence>
<gene>
    <name evidence="8" type="ORF">GDH07_17055</name>
</gene>
<feature type="domain" description="N-acetyltransferase" evidence="7">
    <location>
        <begin position="17"/>
        <end position="190"/>
    </location>
</feature>
<dbReference type="EMBL" id="WHUV01000003">
    <property type="protein sequence ID" value="MQA55029.1"/>
    <property type="molecule type" value="Genomic_DNA"/>
</dbReference>
<name>A0A7X1PMM7_9PSED</name>
<dbReference type="PANTHER" id="PTHR43792">
    <property type="entry name" value="GNAT FAMILY, PUTATIVE (AFU_ORTHOLOGUE AFUA_3G00765)-RELATED-RELATED"/>
    <property type="match status" value="1"/>
</dbReference>
<dbReference type="AlphaFoldDB" id="A0A7X1PMM7"/>
<dbReference type="InterPro" id="IPR000182">
    <property type="entry name" value="GNAT_dom"/>
</dbReference>
<evidence type="ECO:0000256" key="4">
    <source>
        <dbReference type="ARBA" id="ARBA00039124"/>
    </source>
</evidence>
<dbReference type="GO" id="GO:0008999">
    <property type="term" value="F:protein-N-terminal-alanine acetyltransferase activity"/>
    <property type="evidence" value="ECO:0007669"/>
    <property type="project" value="UniProtKB-EC"/>
</dbReference>
<dbReference type="InterPro" id="IPR051531">
    <property type="entry name" value="N-acetyltransferase"/>
</dbReference>
<evidence type="ECO:0000256" key="3">
    <source>
        <dbReference type="ARBA" id="ARBA00038502"/>
    </source>
</evidence>
<proteinExistence type="inferred from homology"/>
<keyword evidence="2" id="KW-0012">Acyltransferase</keyword>
<evidence type="ECO:0000256" key="5">
    <source>
        <dbReference type="ARBA" id="ARBA00048922"/>
    </source>
</evidence>
<dbReference type="RefSeq" id="WP_152898357.1">
    <property type="nucleotide sequence ID" value="NZ_WHUV01000003.1"/>
</dbReference>
<reference evidence="8 9" key="1">
    <citation type="submission" date="2019-10" db="EMBL/GenBank/DDBJ databases">
        <title>Pseudomonas dajingensis sp. nov., isolated from the profound head ulcers of farmed Murray cod (Maccullochella peelii peelii).</title>
        <authorList>
            <person name="Liu Y."/>
        </authorList>
    </citation>
    <scope>NUCLEOTIDE SEQUENCE [LARGE SCALE GENOMIC DNA]</scope>
    <source>
        <strain evidence="8 9">MC042</strain>
    </source>
</reference>
<accession>A0A7X1PMM7</accession>
<protein>
    <recommendedName>
        <fullName evidence="6">[Ribosomal protein uS5]-alanine N-acetyltransferase</fullName>
        <ecNumber evidence="4">2.3.1.267</ecNumber>
    </recommendedName>
</protein>
<dbReference type="InterPro" id="IPR016181">
    <property type="entry name" value="Acyl_CoA_acyltransferase"/>
</dbReference>
<comment type="similarity">
    <text evidence="3">Belongs to the acetyltransferase family. RimJ subfamily.</text>
</comment>
<evidence type="ECO:0000313" key="9">
    <source>
        <dbReference type="Proteomes" id="UP000486534"/>
    </source>
</evidence>
<comment type="catalytic activity">
    <reaction evidence="5">
        <text>N-terminal L-alanyl-[ribosomal protein uS5] + acetyl-CoA = N-terminal N(alpha)-acetyl-L-alanyl-[ribosomal protein uS5] + CoA + H(+)</text>
        <dbReference type="Rhea" id="RHEA:43752"/>
        <dbReference type="Rhea" id="RHEA-COMP:10672"/>
        <dbReference type="Rhea" id="RHEA-COMP:10673"/>
        <dbReference type="ChEBI" id="CHEBI:15378"/>
        <dbReference type="ChEBI" id="CHEBI:57287"/>
        <dbReference type="ChEBI" id="CHEBI:57288"/>
        <dbReference type="ChEBI" id="CHEBI:64718"/>
        <dbReference type="ChEBI" id="CHEBI:83683"/>
        <dbReference type="EC" id="2.3.1.267"/>
    </reaction>
</comment>
<keyword evidence="1 8" id="KW-0808">Transferase</keyword>
<dbReference type="Pfam" id="PF13302">
    <property type="entry name" value="Acetyltransf_3"/>
    <property type="match status" value="1"/>
</dbReference>
<dbReference type="Gene3D" id="3.40.630.30">
    <property type="match status" value="1"/>
</dbReference>
<evidence type="ECO:0000256" key="1">
    <source>
        <dbReference type="ARBA" id="ARBA00022679"/>
    </source>
</evidence>
<dbReference type="PROSITE" id="PS51186">
    <property type="entry name" value="GNAT"/>
    <property type="match status" value="1"/>
</dbReference>
<comment type="caution">
    <text evidence="8">The sequence shown here is derived from an EMBL/GenBank/DDBJ whole genome shotgun (WGS) entry which is preliminary data.</text>
</comment>
<evidence type="ECO:0000256" key="2">
    <source>
        <dbReference type="ARBA" id="ARBA00023315"/>
    </source>
</evidence>
<evidence type="ECO:0000256" key="6">
    <source>
        <dbReference type="ARBA" id="ARBA00074015"/>
    </source>
</evidence>